<evidence type="ECO:0000313" key="15">
    <source>
        <dbReference type="Proteomes" id="UP000192578"/>
    </source>
</evidence>
<dbReference type="EMBL" id="MTYJ01000150">
    <property type="protein sequence ID" value="OQV12237.1"/>
    <property type="molecule type" value="Genomic_DNA"/>
</dbReference>
<dbReference type="PANTHER" id="PTHR13551">
    <property type="entry name" value="BRAIN PROTEIN I3"/>
    <property type="match status" value="1"/>
</dbReference>
<keyword evidence="7 13" id="KW-0472">Membrane</keyword>
<feature type="region of interest" description="Disordered" evidence="12">
    <location>
        <begin position="1"/>
        <end position="50"/>
    </location>
</feature>
<comment type="subunit">
    <text evidence="11">Interacts with BRI3BP. Interacts with MGAT1 and IFITM3.</text>
</comment>
<dbReference type="Pfam" id="PF10164">
    <property type="entry name" value="BRI3"/>
    <property type="match status" value="1"/>
</dbReference>
<dbReference type="Proteomes" id="UP000192578">
    <property type="component" value="Unassembled WGS sequence"/>
</dbReference>
<evidence type="ECO:0000256" key="5">
    <source>
        <dbReference type="ARBA" id="ARBA00022692"/>
    </source>
</evidence>
<evidence type="ECO:0000256" key="2">
    <source>
        <dbReference type="ARBA" id="ARBA00004556"/>
    </source>
</evidence>
<organism evidence="14 15">
    <name type="scientific">Hypsibius exemplaris</name>
    <name type="common">Freshwater tardigrade</name>
    <dbReference type="NCBI Taxonomy" id="2072580"/>
    <lineage>
        <taxon>Eukaryota</taxon>
        <taxon>Metazoa</taxon>
        <taxon>Ecdysozoa</taxon>
        <taxon>Tardigrada</taxon>
        <taxon>Eutardigrada</taxon>
        <taxon>Parachela</taxon>
        <taxon>Hypsibioidea</taxon>
        <taxon>Hypsibiidae</taxon>
        <taxon>Hypsibius</taxon>
    </lineage>
</organism>
<comment type="subcellular location">
    <subcellularLocation>
        <location evidence="2">Cytoplasm</location>
        <location evidence="2">Perinuclear region</location>
    </subcellularLocation>
    <subcellularLocation>
        <location evidence="1">Lysosome membrane</location>
        <topology evidence="1">Multi-pass membrane protein</topology>
    </subcellularLocation>
</comment>
<evidence type="ECO:0000256" key="6">
    <source>
        <dbReference type="ARBA" id="ARBA00022989"/>
    </source>
</evidence>
<keyword evidence="6 13" id="KW-1133">Transmembrane helix</keyword>
<evidence type="ECO:0000256" key="10">
    <source>
        <dbReference type="ARBA" id="ARBA00035449"/>
    </source>
</evidence>
<sequence>MAQKPAGSYTPGSGPRGRSNDPATPYTSLVNDHPPPRYPESPELDHRRSQDMTTGYQYSLAVGAVENYGAAAGAVPTVAVNIVGSCPACRVGVLDDHFTCGGILCAIFLFPIGIICCLGSRKRRCSNCGAVFG</sequence>
<keyword evidence="4" id="KW-0963">Cytoplasm</keyword>
<comment type="caution">
    <text evidence="14">The sequence shown here is derived from an EMBL/GenBank/DDBJ whole genome shotgun (WGS) entry which is preliminary data.</text>
</comment>
<gene>
    <name evidence="14" type="ORF">BV898_13499</name>
</gene>
<dbReference type="InterPro" id="IPR019317">
    <property type="entry name" value="BRI3"/>
</dbReference>
<evidence type="ECO:0000256" key="7">
    <source>
        <dbReference type="ARBA" id="ARBA00023136"/>
    </source>
</evidence>
<keyword evidence="5 13" id="KW-0812">Transmembrane</keyword>
<evidence type="ECO:0000256" key="12">
    <source>
        <dbReference type="SAM" id="MobiDB-lite"/>
    </source>
</evidence>
<keyword evidence="15" id="KW-1185">Reference proteome</keyword>
<feature type="compositionally biased region" description="Polar residues" evidence="12">
    <location>
        <begin position="21"/>
        <end position="30"/>
    </location>
</feature>
<evidence type="ECO:0000256" key="3">
    <source>
        <dbReference type="ARBA" id="ARBA00008090"/>
    </source>
</evidence>
<evidence type="ECO:0000313" key="14">
    <source>
        <dbReference type="EMBL" id="OQV12237.1"/>
    </source>
</evidence>
<evidence type="ECO:0000256" key="13">
    <source>
        <dbReference type="SAM" id="Phobius"/>
    </source>
</evidence>
<reference evidence="15" key="1">
    <citation type="submission" date="2017-01" db="EMBL/GenBank/DDBJ databases">
        <title>Comparative genomics of anhydrobiosis in the tardigrade Hypsibius dujardini.</title>
        <authorList>
            <person name="Yoshida Y."/>
            <person name="Koutsovoulos G."/>
            <person name="Laetsch D."/>
            <person name="Stevens L."/>
            <person name="Kumar S."/>
            <person name="Horikawa D."/>
            <person name="Ishino K."/>
            <person name="Komine S."/>
            <person name="Tomita M."/>
            <person name="Blaxter M."/>
            <person name="Arakawa K."/>
        </authorList>
    </citation>
    <scope>NUCLEOTIDE SEQUENCE [LARGE SCALE GENOMIC DNA]</scope>
    <source>
        <strain evidence="15">Z151</strain>
    </source>
</reference>
<evidence type="ECO:0000256" key="9">
    <source>
        <dbReference type="ARBA" id="ARBA00035284"/>
    </source>
</evidence>
<keyword evidence="8" id="KW-0458">Lysosome</keyword>
<evidence type="ECO:0000256" key="4">
    <source>
        <dbReference type="ARBA" id="ARBA00022490"/>
    </source>
</evidence>
<dbReference type="PANTHER" id="PTHR13551:SF1">
    <property type="entry name" value="MEMBRANE PROTEIN BRI3"/>
    <property type="match status" value="1"/>
</dbReference>
<evidence type="ECO:0000256" key="11">
    <source>
        <dbReference type="ARBA" id="ARBA00046593"/>
    </source>
</evidence>
<comment type="similarity">
    <text evidence="3">Belongs to the BRI3 family.</text>
</comment>
<proteinExistence type="inferred from homology"/>
<feature type="transmembrane region" description="Helical" evidence="13">
    <location>
        <begin position="101"/>
        <end position="119"/>
    </location>
</feature>
<dbReference type="GO" id="GO:0048471">
    <property type="term" value="C:perinuclear region of cytoplasm"/>
    <property type="evidence" value="ECO:0007669"/>
    <property type="project" value="UniProtKB-SubCell"/>
</dbReference>
<dbReference type="GO" id="GO:0005765">
    <property type="term" value="C:lysosomal membrane"/>
    <property type="evidence" value="ECO:0007669"/>
    <property type="project" value="UniProtKB-SubCell"/>
</dbReference>
<protein>
    <recommendedName>
        <fullName evidence="9">Membrane protein BRI3</fullName>
    </recommendedName>
    <alternativeName>
        <fullName evidence="10">Brain protein I3</fullName>
    </alternativeName>
</protein>
<accession>A0A1W0WAN7</accession>
<dbReference type="OrthoDB" id="2564984at2759"/>
<name>A0A1W0WAN7_HYPEX</name>
<evidence type="ECO:0000256" key="1">
    <source>
        <dbReference type="ARBA" id="ARBA00004155"/>
    </source>
</evidence>
<evidence type="ECO:0000256" key="8">
    <source>
        <dbReference type="ARBA" id="ARBA00023228"/>
    </source>
</evidence>
<dbReference type="AlphaFoldDB" id="A0A1W0WAN7"/>